<dbReference type="AlphaFoldDB" id="X8CGB0"/>
<evidence type="ECO:0000313" key="4">
    <source>
        <dbReference type="Proteomes" id="UP000020825"/>
    </source>
</evidence>
<dbReference type="EMBL" id="JAOG01000002">
    <property type="protein sequence ID" value="EUA55417.1"/>
    <property type="molecule type" value="Genomic_DNA"/>
</dbReference>
<dbReference type="InterPro" id="IPR004176">
    <property type="entry name" value="Clp_R_N"/>
</dbReference>
<evidence type="ECO:0000313" key="3">
    <source>
        <dbReference type="EMBL" id="EUA55417.1"/>
    </source>
</evidence>
<proteinExistence type="predicted"/>
<protein>
    <submittedName>
        <fullName evidence="3">Clp amino terminal domain protein</fullName>
    </submittedName>
</protein>
<organism evidence="3 4">
    <name type="scientific">Mycobacterium intracellulare 1956</name>
    <dbReference type="NCBI Taxonomy" id="1299331"/>
    <lineage>
        <taxon>Bacteria</taxon>
        <taxon>Bacillati</taxon>
        <taxon>Actinomycetota</taxon>
        <taxon>Actinomycetes</taxon>
        <taxon>Mycobacteriales</taxon>
        <taxon>Mycobacteriaceae</taxon>
        <taxon>Mycobacterium</taxon>
        <taxon>Mycobacterium avium complex (MAC)</taxon>
    </lineage>
</organism>
<dbReference type="PROSITE" id="PS51903">
    <property type="entry name" value="CLP_R"/>
    <property type="match status" value="1"/>
</dbReference>
<dbReference type="SUPFAM" id="SSF81923">
    <property type="entry name" value="Double Clp-N motif"/>
    <property type="match status" value="1"/>
</dbReference>
<evidence type="ECO:0000256" key="1">
    <source>
        <dbReference type="PROSITE-ProRule" id="PRU01251"/>
    </source>
</evidence>
<dbReference type="Pfam" id="PF02861">
    <property type="entry name" value="Clp_N"/>
    <property type="match status" value="1"/>
</dbReference>
<accession>X8CGB0</accession>
<dbReference type="Gene3D" id="1.10.1780.10">
    <property type="entry name" value="Clp, N-terminal domain"/>
    <property type="match status" value="1"/>
</dbReference>
<dbReference type="Proteomes" id="UP000020825">
    <property type="component" value="Unassembled WGS sequence"/>
</dbReference>
<feature type="domain" description="Clp R" evidence="2">
    <location>
        <begin position="1"/>
        <end position="104"/>
    </location>
</feature>
<dbReference type="InterPro" id="IPR036628">
    <property type="entry name" value="Clp_N_dom_sf"/>
</dbReference>
<dbReference type="PATRIC" id="fig|1299331.3.peg.3482"/>
<gene>
    <name evidence="3" type="ORF">I550_3572</name>
</gene>
<reference evidence="3 4" key="1">
    <citation type="submission" date="2013-12" db="EMBL/GenBank/DDBJ databases">
        <authorList>
            <person name="Zelazny A."/>
            <person name="Olivier K."/>
            <person name="Holland S."/>
            <person name="Lenaerts A."/>
            <person name="Ordway D."/>
            <person name="DeGroote M.A."/>
            <person name="Parker T."/>
            <person name="Sizemore C."/>
            <person name="Tallon L.J."/>
            <person name="Sadzewicz L.K."/>
            <person name="Sengamalay N."/>
            <person name="Fraser C.M."/>
            <person name="Hine E."/>
            <person name="Shefchek K.A."/>
            <person name="Das S.P."/>
            <person name="Tettelin H."/>
        </authorList>
    </citation>
    <scope>NUCLEOTIDE SEQUENCE [LARGE SCALE GENOMIC DNA]</scope>
    <source>
        <strain evidence="3 4">1956</strain>
    </source>
</reference>
<evidence type="ECO:0000259" key="2">
    <source>
        <dbReference type="PROSITE" id="PS51903"/>
    </source>
</evidence>
<comment type="caution">
    <text evidence="3">The sequence shown here is derived from an EMBL/GenBank/DDBJ whole genome shotgun (WGS) entry which is preliminary data.</text>
</comment>
<keyword evidence="1" id="KW-0677">Repeat</keyword>
<name>X8CGB0_MYCIT</name>
<sequence length="104" mass="10942">MLADAAALATVLLRLQKIDTEALRDAAAASIAALRVEDQPPELIPFSGPARKALELTVREALRLGHNYVGTEHQLLALLELEAASSTPGRCTGAASTRTGSRPI</sequence>